<accession>A0AAW1RFH4</accession>
<dbReference type="Proteomes" id="UP001445335">
    <property type="component" value="Unassembled WGS sequence"/>
</dbReference>
<gene>
    <name evidence="1" type="ORF">WJX81_001850</name>
</gene>
<proteinExistence type="predicted"/>
<comment type="caution">
    <text evidence="1">The sequence shown here is derived from an EMBL/GenBank/DDBJ whole genome shotgun (WGS) entry which is preliminary data.</text>
</comment>
<evidence type="ECO:0000313" key="1">
    <source>
        <dbReference type="EMBL" id="KAK9832046.1"/>
    </source>
</evidence>
<dbReference type="EMBL" id="JALJOU010000042">
    <property type="protein sequence ID" value="KAK9832046.1"/>
    <property type="molecule type" value="Genomic_DNA"/>
</dbReference>
<keyword evidence="2" id="KW-1185">Reference proteome</keyword>
<evidence type="ECO:0008006" key="3">
    <source>
        <dbReference type="Google" id="ProtNLM"/>
    </source>
</evidence>
<reference evidence="1 2" key="1">
    <citation type="journal article" date="2024" name="Nat. Commun.">
        <title>Phylogenomics reveals the evolutionary origins of lichenization in chlorophyte algae.</title>
        <authorList>
            <person name="Puginier C."/>
            <person name="Libourel C."/>
            <person name="Otte J."/>
            <person name="Skaloud P."/>
            <person name="Haon M."/>
            <person name="Grisel S."/>
            <person name="Petersen M."/>
            <person name="Berrin J.G."/>
            <person name="Delaux P.M."/>
            <person name="Dal Grande F."/>
            <person name="Keller J."/>
        </authorList>
    </citation>
    <scope>NUCLEOTIDE SEQUENCE [LARGE SCALE GENOMIC DNA]</scope>
    <source>
        <strain evidence="1 2">SAG 245.80</strain>
    </source>
</reference>
<sequence length="80" mass="8392">MGVSAALGSAQIVACALCRRSRCWPPCTPQDGRLRLGEPSVRKRKQAVAAAVAQPVLNAGWASPPIQPRGCSVSACQLHK</sequence>
<evidence type="ECO:0000313" key="2">
    <source>
        <dbReference type="Proteomes" id="UP001445335"/>
    </source>
</evidence>
<dbReference type="AlphaFoldDB" id="A0AAW1RFH4"/>
<organism evidence="1 2">
    <name type="scientific">Elliptochloris bilobata</name>
    <dbReference type="NCBI Taxonomy" id="381761"/>
    <lineage>
        <taxon>Eukaryota</taxon>
        <taxon>Viridiplantae</taxon>
        <taxon>Chlorophyta</taxon>
        <taxon>core chlorophytes</taxon>
        <taxon>Trebouxiophyceae</taxon>
        <taxon>Trebouxiophyceae incertae sedis</taxon>
        <taxon>Elliptochloris clade</taxon>
        <taxon>Elliptochloris</taxon>
    </lineage>
</organism>
<protein>
    <recommendedName>
        <fullName evidence="3">Secreted protein</fullName>
    </recommendedName>
</protein>
<name>A0AAW1RFH4_9CHLO</name>